<reference evidence="1" key="1">
    <citation type="submission" date="2023-12" db="EMBL/GenBank/DDBJ databases">
        <title>Genome assembly of Anisodus tanguticus.</title>
        <authorList>
            <person name="Wang Y.-J."/>
        </authorList>
    </citation>
    <scope>NUCLEOTIDE SEQUENCE</scope>
    <source>
        <strain evidence="1">KB-2021</strain>
        <tissue evidence="1">Leaf</tissue>
    </source>
</reference>
<keyword evidence="2" id="KW-1185">Reference proteome</keyword>
<protein>
    <submittedName>
        <fullName evidence="1">Uncharacterized protein</fullName>
    </submittedName>
</protein>
<evidence type="ECO:0000313" key="2">
    <source>
        <dbReference type="Proteomes" id="UP001291623"/>
    </source>
</evidence>
<gene>
    <name evidence="1" type="ORF">RND71_035483</name>
</gene>
<organism evidence="1 2">
    <name type="scientific">Anisodus tanguticus</name>
    <dbReference type="NCBI Taxonomy" id="243964"/>
    <lineage>
        <taxon>Eukaryota</taxon>
        <taxon>Viridiplantae</taxon>
        <taxon>Streptophyta</taxon>
        <taxon>Embryophyta</taxon>
        <taxon>Tracheophyta</taxon>
        <taxon>Spermatophyta</taxon>
        <taxon>Magnoliopsida</taxon>
        <taxon>eudicotyledons</taxon>
        <taxon>Gunneridae</taxon>
        <taxon>Pentapetalae</taxon>
        <taxon>asterids</taxon>
        <taxon>lamiids</taxon>
        <taxon>Solanales</taxon>
        <taxon>Solanaceae</taxon>
        <taxon>Solanoideae</taxon>
        <taxon>Hyoscyameae</taxon>
        <taxon>Anisodus</taxon>
    </lineage>
</organism>
<dbReference type="EMBL" id="JAVYJV010000019">
    <property type="protein sequence ID" value="KAK4345307.1"/>
    <property type="molecule type" value="Genomic_DNA"/>
</dbReference>
<proteinExistence type="predicted"/>
<accession>A0AAE1UVW1</accession>
<sequence>MDKALLFGLAKTKARVALKDLRGLTSQNSQMFHILLDGYHNAKLKGLKVTAQHR</sequence>
<name>A0AAE1UVW1_9SOLA</name>
<dbReference type="Proteomes" id="UP001291623">
    <property type="component" value="Unassembled WGS sequence"/>
</dbReference>
<evidence type="ECO:0000313" key="1">
    <source>
        <dbReference type="EMBL" id="KAK4345307.1"/>
    </source>
</evidence>
<dbReference type="AlphaFoldDB" id="A0AAE1UVW1"/>
<comment type="caution">
    <text evidence="1">The sequence shown here is derived from an EMBL/GenBank/DDBJ whole genome shotgun (WGS) entry which is preliminary data.</text>
</comment>